<sequence>MSVENEDQCVPTQQVETMQETPKRSRISYSRDFLLSLSELDVCKKLPKGFDPSILSDFGEASNSIPEWPRPPGSFSSQSYRRGEYGSSPPTRGEGSNYSRGIHGRWDTRSSGSNDRDTDSQSDKDSDSGRRYGNQPRRTWQNPEHDGLLGSGAFPRPSGYTAGASAPKVRGNGYQLNKTNEPYHPPRPYKAVPHSRREITDSINDETFGSSEYSSQDREEEERKRRASFELFRKENQKAYQEKTNQFSDKNSENYDPDIAALLKDSESKFCNESNGPEDVSPPASQSDSAISAPPTASRPLVPPGFRSSILEKNLVTKPLVPHPPSEVGSIELEDSFNGTSDNQDGKNPVKSMDSSVQKYKSKIIHVPFTDVSEKMIRPSEVKASDNSVGIVHPSFEASNLLQAYEAQQGGVADFDNEKMPGHEILGKTGQERSASILEKLFGGAITVSIGSSTAIINFSTALQSNDVKADDTESQIPYQSSKFSHWFGEEKKPSDDLSSGQPKDLLSLIVSADKGRPQLSELSDEKSSEHIQPAFPFKNNEPEHRFISSTATSAAVGIHEPPYHSNSQDTAPRVLTCEDLEQSILSEINDNSSHVQHPVQAWGMMDPKVDQPKPEVNNLASQHILSLLQKGTIIKDSVPSSKLDVQSSDNLHVYEGGSINTLNNSSVGGSEVPNPENTLTLETFFGTSFMKELQSAQAPVSVQRGSIGGTARTEFSGPHGFPFPVADAGFGPSDVSEYGSNKTILEDDISKSNLTQQTKSSKTEKHLLGFDVHPNEMGFNLSAIGGFESRPDRAVEIQLPEEESLITLGDAMNPQNPMFMQVGNANKGELVSSSNVSLDIVDKLAALNAALKDERSMVLGHDGPPFLRGPYNPLEPEIPYQNMRGQPSSPPFPHLQMSHGRPLMQPLDSHHTRMNPQMKFMGPESIIHHEQPHHQFPANVFHHPSLQHAPGGPTRFDPPSQNHMLQHMHVPGHFPPPHLLQGHPRGAPLPPHPINHMAGHIPEADPMQGFHFHRQPNYGGLGIPVPAPGVGVGGSNHPDAFGKLIEMELRANSKQMHPVVGPGTYGHEVDMSFRYR</sequence>
<feature type="compositionally biased region" description="Polar residues" evidence="1">
    <location>
        <begin position="201"/>
        <end position="214"/>
    </location>
</feature>
<feature type="region of interest" description="Disordered" evidence="1">
    <location>
        <begin position="1"/>
        <end position="27"/>
    </location>
</feature>
<organism evidence="2 3">
    <name type="scientific">Macleaya cordata</name>
    <name type="common">Five-seeded plume-poppy</name>
    <name type="synonym">Bocconia cordata</name>
    <dbReference type="NCBI Taxonomy" id="56857"/>
    <lineage>
        <taxon>Eukaryota</taxon>
        <taxon>Viridiplantae</taxon>
        <taxon>Streptophyta</taxon>
        <taxon>Embryophyta</taxon>
        <taxon>Tracheophyta</taxon>
        <taxon>Spermatophyta</taxon>
        <taxon>Magnoliopsida</taxon>
        <taxon>Ranunculales</taxon>
        <taxon>Papaveraceae</taxon>
        <taxon>Papaveroideae</taxon>
        <taxon>Macleaya</taxon>
    </lineage>
</organism>
<comment type="caution">
    <text evidence="2">The sequence shown here is derived from an EMBL/GenBank/DDBJ whole genome shotgun (WGS) entry which is preliminary data.</text>
</comment>
<dbReference type="PANTHER" id="PTHR34802">
    <property type="entry name" value="CHORISMATE SYNTHASE"/>
    <property type="match status" value="1"/>
</dbReference>
<keyword evidence="3" id="KW-1185">Reference proteome</keyword>
<dbReference type="InParanoid" id="A0A200QU24"/>
<feature type="compositionally biased region" description="Polar residues" evidence="1">
    <location>
        <begin position="10"/>
        <end position="20"/>
    </location>
</feature>
<dbReference type="Proteomes" id="UP000195402">
    <property type="component" value="Unassembled WGS sequence"/>
</dbReference>
<accession>A0A200QU24</accession>
<dbReference type="STRING" id="56857.A0A200QU24"/>
<gene>
    <name evidence="2" type="ORF">BVC80_1787g12</name>
</gene>
<reference evidence="2 3" key="1">
    <citation type="journal article" date="2017" name="Mol. Plant">
        <title>The Genome of Medicinal Plant Macleaya cordata Provides New Insights into Benzylisoquinoline Alkaloids Metabolism.</title>
        <authorList>
            <person name="Liu X."/>
            <person name="Liu Y."/>
            <person name="Huang P."/>
            <person name="Ma Y."/>
            <person name="Qing Z."/>
            <person name="Tang Q."/>
            <person name="Cao H."/>
            <person name="Cheng P."/>
            <person name="Zheng Y."/>
            <person name="Yuan Z."/>
            <person name="Zhou Y."/>
            <person name="Liu J."/>
            <person name="Tang Z."/>
            <person name="Zhuo Y."/>
            <person name="Zhang Y."/>
            <person name="Yu L."/>
            <person name="Huang J."/>
            <person name="Yang P."/>
            <person name="Peng Q."/>
            <person name="Zhang J."/>
            <person name="Jiang W."/>
            <person name="Zhang Z."/>
            <person name="Lin K."/>
            <person name="Ro D.K."/>
            <person name="Chen X."/>
            <person name="Xiong X."/>
            <person name="Shang Y."/>
            <person name="Huang S."/>
            <person name="Zeng J."/>
        </authorList>
    </citation>
    <scope>NUCLEOTIDE SEQUENCE [LARGE SCALE GENOMIC DNA]</scope>
    <source>
        <strain evidence="3">cv. BLH2017</strain>
        <tissue evidence="2">Root</tissue>
    </source>
</reference>
<feature type="region of interest" description="Disordered" evidence="1">
    <location>
        <begin position="51"/>
        <end position="353"/>
    </location>
</feature>
<feature type="compositionally biased region" description="Basic and acidic residues" evidence="1">
    <location>
        <begin position="104"/>
        <end position="130"/>
    </location>
</feature>
<protein>
    <submittedName>
        <fullName evidence="2">Uncharacterized protein</fullName>
    </submittedName>
</protein>
<dbReference type="FunCoup" id="A0A200QU24">
    <property type="interactions" value="2605"/>
</dbReference>
<evidence type="ECO:0000313" key="2">
    <source>
        <dbReference type="EMBL" id="OVA13945.1"/>
    </source>
</evidence>
<feature type="compositionally biased region" description="Basic and acidic residues" evidence="1">
    <location>
        <begin position="215"/>
        <end position="241"/>
    </location>
</feature>
<dbReference type="EMBL" id="MVGT01001064">
    <property type="protein sequence ID" value="OVA13945.1"/>
    <property type="molecule type" value="Genomic_DNA"/>
</dbReference>
<evidence type="ECO:0000313" key="3">
    <source>
        <dbReference type="Proteomes" id="UP000195402"/>
    </source>
</evidence>
<dbReference type="OMA" id="HADIEPA"/>
<dbReference type="OrthoDB" id="1923709at2759"/>
<name>A0A200QU24_MACCD</name>
<dbReference type="AlphaFoldDB" id="A0A200QU24"/>
<feature type="compositionally biased region" description="Polar residues" evidence="1">
    <location>
        <begin position="88"/>
        <end position="99"/>
    </location>
</feature>
<evidence type="ECO:0000256" key="1">
    <source>
        <dbReference type="SAM" id="MobiDB-lite"/>
    </source>
</evidence>
<proteinExistence type="predicted"/>
<dbReference type="PANTHER" id="PTHR34802:SF1">
    <property type="entry name" value="CHORISMATE SYNTHASE"/>
    <property type="match status" value="1"/>
</dbReference>